<dbReference type="InterPro" id="IPR056594">
    <property type="entry name" value="AT5G49610-like_b-prop"/>
</dbReference>
<evidence type="ECO:0000259" key="1">
    <source>
        <dbReference type="Pfam" id="PF00646"/>
    </source>
</evidence>
<feature type="domain" description="F-box" evidence="1">
    <location>
        <begin position="52"/>
        <end position="89"/>
    </location>
</feature>
<dbReference type="SUPFAM" id="SSF81383">
    <property type="entry name" value="F-box domain"/>
    <property type="match status" value="1"/>
</dbReference>
<reference evidence="3" key="3">
    <citation type="journal article" date="2017" name="Nature">
        <title>Genome sequence of the progenitor of the wheat D genome Aegilops tauschii.</title>
        <authorList>
            <person name="Luo M.C."/>
            <person name="Gu Y.Q."/>
            <person name="Puiu D."/>
            <person name="Wang H."/>
            <person name="Twardziok S.O."/>
            <person name="Deal K.R."/>
            <person name="Huo N."/>
            <person name="Zhu T."/>
            <person name="Wang L."/>
            <person name="Wang Y."/>
            <person name="McGuire P.E."/>
            <person name="Liu S."/>
            <person name="Long H."/>
            <person name="Ramasamy R.K."/>
            <person name="Rodriguez J.C."/>
            <person name="Van S.L."/>
            <person name="Yuan L."/>
            <person name="Wang Z."/>
            <person name="Xia Z."/>
            <person name="Xiao L."/>
            <person name="Anderson O.D."/>
            <person name="Ouyang S."/>
            <person name="Liang Y."/>
            <person name="Zimin A.V."/>
            <person name="Pertea G."/>
            <person name="Qi P."/>
            <person name="Bennetzen J.L."/>
            <person name="Dai X."/>
            <person name="Dawson M.W."/>
            <person name="Muller H.G."/>
            <person name="Kugler K."/>
            <person name="Rivarola-Duarte L."/>
            <person name="Spannagl M."/>
            <person name="Mayer K.F.X."/>
            <person name="Lu F.H."/>
            <person name="Bevan M.W."/>
            <person name="Leroy P."/>
            <person name="Li P."/>
            <person name="You F.M."/>
            <person name="Sun Q."/>
            <person name="Liu Z."/>
            <person name="Lyons E."/>
            <person name="Wicker T."/>
            <person name="Salzberg S.L."/>
            <person name="Devos K.M."/>
            <person name="Dvorak J."/>
        </authorList>
    </citation>
    <scope>NUCLEOTIDE SEQUENCE [LARGE SCALE GENOMIC DNA]</scope>
    <source>
        <strain evidence="3">cv. AL8/78</strain>
    </source>
</reference>
<reference evidence="3" key="5">
    <citation type="journal article" date="2021" name="G3 (Bethesda)">
        <title>Aegilops tauschii genome assembly Aet v5.0 features greater sequence contiguity and improved annotation.</title>
        <authorList>
            <person name="Wang L."/>
            <person name="Zhu T."/>
            <person name="Rodriguez J.C."/>
            <person name="Deal K.R."/>
            <person name="Dubcovsky J."/>
            <person name="McGuire P.E."/>
            <person name="Lux T."/>
            <person name="Spannagl M."/>
            <person name="Mayer K.F.X."/>
            <person name="Baldrich P."/>
            <person name="Meyers B.C."/>
            <person name="Huo N."/>
            <person name="Gu Y.Q."/>
            <person name="Zhou H."/>
            <person name="Devos K.M."/>
            <person name="Bennetzen J.L."/>
            <person name="Unver T."/>
            <person name="Budak H."/>
            <person name="Gulick P.J."/>
            <person name="Galiba G."/>
            <person name="Kalapos B."/>
            <person name="Nelson D.R."/>
            <person name="Li P."/>
            <person name="You F.M."/>
            <person name="Luo M.C."/>
            <person name="Dvorak J."/>
        </authorList>
    </citation>
    <scope>NUCLEOTIDE SEQUENCE [LARGE SCALE GENOMIC DNA]</scope>
    <source>
        <strain evidence="3">cv. AL8/78</strain>
    </source>
</reference>
<dbReference type="STRING" id="200361.A0A453N8C5"/>
<dbReference type="Pfam" id="PF00646">
    <property type="entry name" value="F-box"/>
    <property type="match status" value="1"/>
</dbReference>
<accession>A0A453N8C5</accession>
<evidence type="ECO:0000259" key="2">
    <source>
        <dbReference type="Pfam" id="PF23635"/>
    </source>
</evidence>
<evidence type="ECO:0008006" key="5">
    <source>
        <dbReference type="Google" id="ProtNLM"/>
    </source>
</evidence>
<name>A0A453N8C5_AEGTS</name>
<evidence type="ECO:0000313" key="4">
    <source>
        <dbReference type="Proteomes" id="UP000015105"/>
    </source>
</evidence>
<proteinExistence type="predicted"/>
<dbReference type="Pfam" id="PF23635">
    <property type="entry name" value="Beta-prop_AT5G49610-like"/>
    <property type="match status" value="1"/>
</dbReference>
<dbReference type="AlphaFoldDB" id="A0A453N8C5"/>
<dbReference type="PANTHER" id="PTHR31264:SF22">
    <property type="entry name" value="F-BOX DOMAIN-CONTAINING PROTEIN"/>
    <property type="match status" value="1"/>
</dbReference>
<dbReference type="Gramene" id="AET6Gv20272500.1">
    <property type="protein sequence ID" value="AET6Gv20272500.1"/>
    <property type="gene ID" value="AET6Gv20272500"/>
</dbReference>
<dbReference type="EnsemblPlants" id="AET6Gv20272500.1">
    <property type="protein sequence ID" value="AET6Gv20272500.1"/>
    <property type="gene ID" value="AET6Gv20272500"/>
</dbReference>
<reference evidence="4" key="1">
    <citation type="journal article" date="2014" name="Science">
        <title>Ancient hybridizations among the ancestral genomes of bread wheat.</title>
        <authorList>
            <consortium name="International Wheat Genome Sequencing Consortium,"/>
            <person name="Marcussen T."/>
            <person name="Sandve S.R."/>
            <person name="Heier L."/>
            <person name="Spannagl M."/>
            <person name="Pfeifer M."/>
            <person name="Jakobsen K.S."/>
            <person name="Wulff B.B."/>
            <person name="Steuernagel B."/>
            <person name="Mayer K.F."/>
            <person name="Olsen O.A."/>
        </authorList>
    </citation>
    <scope>NUCLEOTIDE SEQUENCE [LARGE SCALE GENOMIC DNA]</scope>
    <source>
        <strain evidence="4">cv. AL8/78</strain>
    </source>
</reference>
<dbReference type="Proteomes" id="UP000015105">
    <property type="component" value="Chromosome 6D"/>
</dbReference>
<dbReference type="PANTHER" id="PTHR31264">
    <property type="entry name" value="OS07G0554500 PROTEIN-RELATED"/>
    <property type="match status" value="1"/>
</dbReference>
<dbReference type="InterPro" id="IPR001810">
    <property type="entry name" value="F-box_dom"/>
</dbReference>
<reference evidence="4" key="2">
    <citation type="journal article" date="2017" name="Nat. Plants">
        <title>The Aegilops tauschii genome reveals multiple impacts of transposons.</title>
        <authorList>
            <person name="Zhao G."/>
            <person name="Zou C."/>
            <person name="Li K."/>
            <person name="Wang K."/>
            <person name="Li T."/>
            <person name="Gao L."/>
            <person name="Zhang X."/>
            <person name="Wang H."/>
            <person name="Yang Z."/>
            <person name="Liu X."/>
            <person name="Jiang W."/>
            <person name="Mao L."/>
            <person name="Kong X."/>
            <person name="Jiao Y."/>
            <person name="Jia J."/>
        </authorList>
    </citation>
    <scope>NUCLEOTIDE SEQUENCE [LARGE SCALE GENOMIC DNA]</scope>
    <source>
        <strain evidence="4">cv. AL8/78</strain>
    </source>
</reference>
<sequence length="459" mass="51866">AASNCEIIARWLTSHSTTHHAPSPQPNPLPLHPAAAVDLPPTMAPPASYIVNEILEEIFLRLPTPAALVRASTASPRFRRIITGRSFLRRFRALHPPPLVGFALDKHGFHHAQEPHPSAPLARALADRADFTYSFVPKPNDDWLSGLSPWCHRDVRDGRVLLECSYLWDIEPVFTHLAVCDPWSRRSTLLFPIPEEMTVQQERLIEFEPMLAPIGEDEDEVEDETSFKVICTARYETKLVTFVYSSVAVEWCIAASPSWNSLGTDEPPRKGFSHFNYLRGCFYWSSLWKDKLLVLDTRTMEFSTVNILTGYHVQLINQPGQSVCMSTIVDGTKGALEMFTLVGHCKPTSFYIYHTSQQNNGGPSKEWQLKNVIALPPRCLYYTVGATEGFLFLRGVREARWDDNRHGVFPVDNDVDFFSLDVKTSELKKVCSCRATIFDRPNRAHPLFGFPPSLSKPSL</sequence>
<feature type="domain" description="F-box protein AT5G49610-like beta-propeller" evidence="2">
    <location>
        <begin position="154"/>
        <end position="434"/>
    </location>
</feature>
<organism evidence="3 4">
    <name type="scientific">Aegilops tauschii subsp. strangulata</name>
    <name type="common">Goatgrass</name>
    <dbReference type="NCBI Taxonomy" id="200361"/>
    <lineage>
        <taxon>Eukaryota</taxon>
        <taxon>Viridiplantae</taxon>
        <taxon>Streptophyta</taxon>
        <taxon>Embryophyta</taxon>
        <taxon>Tracheophyta</taxon>
        <taxon>Spermatophyta</taxon>
        <taxon>Magnoliopsida</taxon>
        <taxon>Liliopsida</taxon>
        <taxon>Poales</taxon>
        <taxon>Poaceae</taxon>
        <taxon>BOP clade</taxon>
        <taxon>Pooideae</taxon>
        <taxon>Triticodae</taxon>
        <taxon>Triticeae</taxon>
        <taxon>Triticinae</taxon>
        <taxon>Aegilops</taxon>
    </lineage>
</organism>
<protein>
    <recommendedName>
        <fullName evidence="5">F-box domain-containing protein</fullName>
    </recommendedName>
</protein>
<keyword evidence="4" id="KW-1185">Reference proteome</keyword>
<evidence type="ECO:0000313" key="3">
    <source>
        <dbReference type="EnsemblPlants" id="AET6Gv20272500.1"/>
    </source>
</evidence>
<dbReference type="InterPro" id="IPR036047">
    <property type="entry name" value="F-box-like_dom_sf"/>
</dbReference>
<reference evidence="3" key="4">
    <citation type="submission" date="2019-03" db="UniProtKB">
        <authorList>
            <consortium name="EnsemblPlants"/>
        </authorList>
    </citation>
    <scope>IDENTIFICATION</scope>
</reference>